<dbReference type="RefSeq" id="XP_025351895.1">
    <property type="nucleotide sequence ID" value="XM_025497078.1"/>
</dbReference>
<evidence type="ECO:0000256" key="4">
    <source>
        <dbReference type="ARBA" id="ARBA00022827"/>
    </source>
</evidence>
<dbReference type="GO" id="GO:0006952">
    <property type="term" value="P:defense response"/>
    <property type="evidence" value="ECO:0007669"/>
    <property type="project" value="TreeGrafter"/>
</dbReference>
<evidence type="ECO:0000256" key="2">
    <source>
        <dbReference type="ARBA" id="ARBA00022630"/>
    </source>
</evidence>
<organism evidence="15 16">
    <name type="scientific">Meira miltonrushii</name>
    <dbReference type="NCBI Taxonomy" id="1280837"/>
    <lineage>
        <taxon>Eukaryota</taxon>
        <taxon>Fungi</taxon>
        <taxon>Dikarya</taxon>
        <taxon>Basidiomycota</taxon>
        <taxon>Ustilaginomycotina</taxon>
        <taxon>Exobasidiomycetes</taxon>
        <taxon>Exobasidiales</taxon>
        <taxon>Brachybasidiaceae</taxon>
        <taxon>Meira</taxon>
    </lineage>
</organism>
<dbReference type="GO" id="GO:0042554">
    <property type="term" value="P:superoxide anion generation"/>
    <property type="evidence" value="ECO:0007669"/>
    <property type="project" value="TreeGrafter"/>
</dbReference>
<keyword evidence="9" id="KW-0560">Oxidoreductase</keyword>
<evidence type="ECO:0000259" key="14">
    <source>
        <dbReference type="PROSITE" id="PS51384"/>
    </source>
</evidence>
<feature type="transmembrane region" description="Helical" evidence="12">
    <location>
        <begin position="173"/>
        <end position="197"/>
    </location>
</feature>
<keyword evidence="7" id="KW-0249">Electron transport</keyword>
<dbReference type="PROSITE" id="PS00018">
    <property type="entry name" value="EF_HAND_1"/>
    <property type="match status" value="1"/>
</dbReference>
<feature type="transmembrane region" description="Helical" evidence="12">
    <location>
        <begin position="328"/>
        <end position="347"/>
    </location>
</feature>
<evidence type="ECO:0000256" key="9">
    <source>
        <dbReference type="ARBA" id="ARBA00023002"/>
    </source>
</evidence>
<evidence type="ECO:0000256" key="6">
    <source>
        <dbReference type="ARBA" id="ARBA00022857"/>
    </source>
</evidence>
<dbReference type="OrthoDB" id="167398at2759"/>
<dbReference type="SFLD" id="SFLDG01168">
    <property type="entry name" value="Ferric_reductase_subgroup_(FRE"/>
    <property type="match status" value="1"/>
</dbReference>
<dbReference type="InterPro" id="IPR013121">
    <property type="entry name" value="Fe_red_NAD-bd_6"/>
</dbReference>
<dbReference type="PANTHER" id="PTHR11972">
    <property type="entry name" value="NADPH OXIDASE"/>
    <property type="match status" value="1"/>
</dbReference>
<comment type="subcellular location">
    <subcellularLocation>
        <location evidence="1">Membrane</location>
        <topology evidence="1">Multi-pass membrane protein</topology>
    </subcellularLocation>
</comment>
<dbReference type="Pfam" id="PF08030">
    <property type="entry name" value="NAD_binding_6"/>
    <property type="match status" value="1"/>
</dbReference>
<dbReference type="InterPro" id="IPR013130">
    <property type="entry name" value="Fe3_Rdtase_TM_dom"/>
</dbReference>
<evidence type="ECO:0000256" key="12">
    <source>
        <dbReference type="SAM" id="Phobius"/>
    </source>
</evidence>
<evidence type="ECO:0000256" key="8">
    <source>
        <dbReference type="ARBA" id="ARBA00022989"/>
    </source>
</evidence>
<dbReference type="InterPro" id="IPR013112">
    <property type="entry name" value="FAD-bd_8"/>
</dbReference>
<dbReference type="CDD" id="cd06186">
    <property type="entry name" value="NOX_Duox_like_FAD_NADP"/>
    <property type="match status" value="1"/>
</dbReference>
<keyword evidence="5" id="KW-0106">Calcium</keyword>
<dbReference type="STRING" id="1280837.A0A316V5W6"/>
<reference evidence="15 16" key="1">
    <citation type="journal article" date="2018" name="Mol. Biol. Evol.">
        <title>Broad Genomic Sampling Reveals a Smut Pathogenic Ancestry of the Fungal Clade Ustilaginomycotina.</title>
        <authorList>
            <person name="Kijpornyongpan T."/>
            <person name="Mondo S.J."/>
            <person name="Barry K."/>
            <person name="Sandor L."/>
            <person name="Lee J."/>
            <person name="Lipzen A."/>
            <person name="Pangilinan J."/>
            <person name="LaButti K."/>
            <person name="Hainaut M."/>
            <person name="Henrissat B."/>
            <person name="Grigoriev I.V."/>
            <person name="Spatafora J.W."/>
            <person name="Aime M.C."/>
        </authorList>
    </citation>
    <scope>NUCLEOTIDE SEQUENCE [LARGE SCALE GENOMIC DNA]</scope>
    <source>
        <strain evidence="15 16">MCA 3882</strain>
    </source>
</reference>
<evidence type="ECO:0000256" key="1">
    <source>
        <dbReference type="ARBA" id="ARBA00004141"/>
    </source>
</evidence>
<dbReference type="GeneID" id="37018859"/>
<feature type="domain" description="EF-hand" evidence="13">
    <location>
        <begin position="9"/>
        <end position="44"/>
    </location>
</feature>
<dbReference type="Pfam" id="PF01794">
    <property type="entry name" value="Ferric_reduct"/>
    <property type="match status" value="1"/>
</dbReference>
<dbReference type="Pfam" id="PF08022">
    <property type="entry name" value="FAD_binding_8"/>
    <property type="match status" value="1"/>
</dbReference>
<dbReference type="GO" id="GO:0005509">
    <property type="term" value="F:calcium ion binding"/>
    <property type="evidence" value="ECO:0007669"/>
    <property type="project" value="InterPro"/>
</dbReference>
<evidence type="ECO:0000256" key="10">
    <source>
        <dbReference type="ARBA" id="ARBA00023065"/>
    </source>
</evidence>
<keyword evidence="4" id="KW-0274">FAD</keyword>
<keyword evidence="6" id="KW-0521">NADP</keyword>
<evidence type="ECO:0000256" key="5">
    <source>
        <dbReference type="ARBA" id="ARBA00022837"/>
    </source>
</evidence>
<dbReference type="PANTHER" id="PTHR11972:SF153">
    <property type="entry name" value="SUPEROXIDE-GENERATING NADPH OXIDASE HEAVY CHAIN SUBUNIT A"/>
    <property type="match status" value="1"/>
</dbReference>
<keyword evidence="10" id="KW-0406">Ion transport</keyword>
<proteinExistence type="predicted"/>
<feature type="domain" description="FAD-binding FR-type" evidence="14">
    <location>
        <begin position="349"/>
        <end position="454"/>
    </location>
</feature>
<dbReference type="Gene3D" id="1.10.238.10">
    <property type="entry name" value="EF-hand"/>
    <property type="match status" value="1"/>
</dbReference>
<dbReference type="InParanoid" id="A0A316V5W6"/>
<evidence type="ECO:0000256" key="3">
    <source>
        <dbReference type="ARBA" id="ARBA00022692"/>
    </source>
</evidence>
<keyword evidence="10" id="KW-0813">Transport</keyword>
<dbReference type="InterPro" id="IPR039261">
    <property type="entry name" value="FNR_nucleotide-bd"/>
</dbReference>
<sequence>MSSSHTQSLTEEEIDQFIKTLDHNKDGKISFAELEQQLDHAFEELKPHVARKTEKDVEADIDEEKAVQRRHAFIRKMLGEEHGECIPVQQFKDRIQNWKIPSLEQEKQNEKEEGDHLKRASFRRKMYAWWRVVGPEYVFMAVVVALQLGLGIWQCLKYALGREYQAAFGWGVALAKFSAGALYPTLFFLLLSMSRWWSTAMRRFYYVSRFINWDHAQAFHILMSVETLLFATLHAIGHLSGSFNFGSMPDRQAAVGQLLGQDAIPKRYIDYVRTLPGSSGLTALGTLYCISLLSMPIVRKWSYELFQSAHLLMFPFIGLLMAHGARRLLQYPVLGFILAIPTLLILLERGTRLIRSFISIPATITILDKETVCVSCQIPDSRIWPYEAGQFVFLQVPQLSRFQWHPFTISLCLDREMQLHIKTDGDWTGKLRDLAGEEPIKIGLDGPFGAPAQRFYDFDQAIIVGAGIGITPFSAILHDLQEREDHRWKKNDKQDKQQLSRHPSILPDHNHIDLELYRRVDMHWIVRDKNALLWFSDLLNDISNDEKGHDRDHLDIRIFNHVTRKHDDISLHIFRWLLEQNRTEENQQSPLTGLIAPTHFGRPNFKEIMQKHYTQMQELFASQPKRKRKIGVFFCGSPIIGAQLADLCDECTLLGVRDGSLIEYHFQIEVFG</sequence>
<dbReference type="EMBL" id="KZ819607">
    <property type="protein sequence ID" value="PWN31593.1"/>
    <property type="molecule type" value="Genomic_DNA"/>
</dbReference>
<keyword evidence="3 12" id="KW-0812">Transmembrane</keyword>
<dbReference type="Gene3D" id="2.40.30.10">
    <property type="entry name" value="Translation factors"/>
    <property type="match status" value="1"/>
</dbReference>
<keyword evidence="8 12" id="KW-1133">Transmembrane helix</keyword>
<dbReference type="GO" id="GO:0006811">
    <property type="term" value="P:monoatomic ion transport"/>
    <property type="evidence" value="ECO:0007669"/>
    <property type="project" value="UniProtKB-KW"/>
</dbReference>
<dbReference type="InterPro" id="IPR050369">
    <property type="entry name" value="RBOH/FRE"/>
</dbReference>
<dbReference type="SUPFAM" id="SSF47473">
    <property type="entry name" value="EF-hand"/>
    <property type="match status" value="1"/>
</dbReference>
<keyword evidence="11 12" id="KW-0472">Membrane</keyword>
<feature type="transmembrane region" description="Helical" evidence="12">
    <location>
        <begin position="305"/>
        <end position="322"/>
    </location>
</feature>
<dbReference type="SUPFAM" id="SSF63380">
    <property type="entry name" value="Riboflavin synthase domain-like"/>
    <property type="match status" value="1"/>
</dbReference>
<dbReference type="InterPro" id="IPR017938">
    <property type="entry name" value="Riboflavin_synthase-like_b-brl"/>
</dbReference>
<dbReference type="GO" id="GO:0043020">
    <property type="term" value="C:NADPH oxidase complex"/>
    <property type="evidence" value="ECO:0007669"/>
    <property type="project" value="TreeGrafter"/>
</dbReference>
<accession>A0A316V5W6</accession>
<dbReference type="Proteomes" id="UP000245771">
    <property type="component" value="Unassembled WGS sequence"/>
</dbReference>
<protein>
    <recommendedName>
        <fullName evidence="17">FAD-binding FR-type domain-containing protein</fullName>
    </recommendedName>
</protein>
<evidence type="ECO:0000256" key="7">
    <source>
        <dbReference type="ARBA" id="ARBA00022982"/>
    </source>
</evidence>
<keyword evidence="16" id="KW-1185">Reference proteome</keyword>
<dbReference type="Gene3D" id="3.40.50.80">
    <property type="entry name" value="Nucleotide-binding domain of ferredoxin-NADP reductase (FNR) module"/>
    <property type="match status" value="1"/>
</dbReference>
<dbReference type="InterPro" id="IPR011992">
    <property type="entry name" value="EF-hand-dom_pair"/>
</dbReference>
<evidence type="ECO:0000259" key="13">
    <source>
        <dbReference type="PROSITE" id="PS50222"/>
    </source>
</evidence>
<gene>
    <name evidence="15" type="ORF">FA14DRAFT_139337</name>
</gene>
<feature type="transmembrane region" description="Helical" evidence="12">
    <location>
        <begin position="128"/>
        <end position="153"/>
    </location>
</feature>
<dbReference type="InterPro" id="IPR002048">
    <property type="entry name" value="EF_hand_dom"/>
</dbReference>
<evidence type="ECO:0000313" key="16">
    <source>
        <dbReference type="Proteomes" id="UP000245771"/>
    </source>
</evidence>
<name>A0A316V5W6_9BASI</name>
<dbReference type="PROSITE" id="PS51384">
    <property type="entry name" value="FAD_FR"/>
    <property type="match status" value="1"/>
</dbReference>
<feature type="transmembrane region" description="Helical" evidence="12">
    <location>
        <begin position="280"/>
        <end position="298"/>
    </location>
</feature>
<dbReference type="PROSITE" id="PS50222">
    <property type="entry name" value="EF_HAND_2"/>
    <property type="match status" value="1"/>
</dbReference>
<evidence type="ECO:0000313" key="15">
    <source>
        <dbReference type="EMBL" id="PWN31593.1"/>
    </source>
</evidence>
<dbReference type="SUPFAM" id="SSF52343">
    <property type="entry name" value="Ferredoxin reductase-like, C-terminal NADP-linked domain"/>
    <property type="match status" value="1"/>
</dbReference>
<dbReference type="InterPro" id="IPR018247">
    <property type="entry name" value="EF_Hand_1_Ca_BS"/>
</dbReference>
<evidence type="ECO:0008006" key="17">
    <source>
        <dbReference type="Google" id="ProtNLM"/>
    </source>
</evidence>
<dbReference type="InterPro" id="IPR017927">
    <property type="entry name" value="FAD-bd_FR_type"/>
</dbReference>
<keyword evidence="2" id="KW-0285">Flavoprotein</keyword>
<dbReference type="GO" id="GO:0016175">
    <property type="term" value="F:superoxide-generating NAD(P)H oxidase activity"/>
    <property type="evidence" value="ECO:0007669"/>
    <property type="project" value="TreeGrafter"/>
</dbReference>
<evidence type="ECO:0000256" key="11">
    <source>
        <dbReference type="ARBA" id="ARBA00023136"/>
    </source>
</evidence>
<dbReference type="AlphaFoldDB" id="A0A316V5W6"/>